<name>A0A437MWX0_9SPHI</name>
<comment type="caution">
    <text evidence="2">The sequence shown here is derived from an EMBL/GenBank/DDBJ whole genome shotgun (WGS) entry which is preliminary data.</text>
</comment>
<keyword evidence="1" id="KW-0472">Membrane</keyword>
<protein>
    <submittedName>
        <fullName evidence="2">DUF2752 domain-containing protein</fullName>
    </submittedName>
</protein>
<gene>
    <name evidence="2" type="ORF">EOD41_08190</name>
</gene>
<dbReference type="Pfam" id="PF10825">
    <property type="entry name" value="DUF2752"/>
    <property type="match status" value="1"/>
</dbReference>
<accession>A0A437MWX0</accession>
<reference evidence="2 3" key="1">
    <citation type="submission" date="2019-01" db="EMBL/GenBank/DDBJ databases">
        <authorList>
            <person name="Chen W.-M."/>
        </authorList>
    </citation>
    <scope>NUCLEOTIDE SEQUENCE [LARGE SCALE GENOMIC DNA]</scope>
    <source>
        <strain evidence="2 3">YBJ-36</strain>
    </source>
</reference>
<dbReference type="Proteomes" id="UP000282759">
    <property type="component" value="Unassembled WGS sequence"/>
</dbReference>
<evidence type="ECO:0000313" key="3">
    <source>
        <dbReference type="Proteomes" id="UP000282759"/>
    </source>
</evidence>
<proteinExistence type="predicted"/>
<keyword evidence="3" id="KW-1185">Reference proteome</keyword>
<organism evidence="2 3">
    <name type="scientific">Mucilaginibacter limnophilus</name>
    <dbReference type="NCBI Taxonomy" id="1932778"/>
    <lineage>
        <taxon>Bacteria</taxon>
        <taxon>Pseudomonadati</taxon>
        <taxon>Bacteroidota</taxon>
        <taxon>Sphingobacteriia</taxon>
        <taxon>Sphingobacteriales</taxon>
        <taxon>Sphingobacteriaceae</taxon>
        <taxon>Mucilaginibacter</taxon>
    </lineage>
</organism>
<evidence type="ECO:0000313" key="2">
    <source>
        <dbReference type="EMBL" id="RVU02129.1"/>
    </source>
</evidence>
<dbReference type="AlphaFoldDB" id="A0A437MWX0"/>
<feature type="transmembrane region" description="Helical" evidence="1">
    <location>
        <begin position="79"/>
        <end position="98"/>
    </location>
</feature>
<dbReference type="OrthoDB" id="9815897at2"/>
<keyword evidence="1" id="KW-1133">Transmembrane helix</keyword>
<dbReference type="EMBL" id="SACK01000002">
    <property type="protein sequence ID" value="RVU02129.1"/>
    <property type="molecule type" value="Genomic_DNA"/>
</dbReference>
<sequence length="111" mass="12692">MQAWQQLTGWLQSHLLPCPFKYITGIDCPGCGFQRSVVALLNGQLSRSFELYPPALPLLLVLIYLFADKKFKLDTPNHVVKKTIYMAVGSFILVVYSLKMWHLYIHPHTTA</sequence>
<dbReference type="InterPro" id="IPR021215">
    <property type="entry name" value="DUF2752"/>
</dbReference>
<feature type="transmembrane region" description="Helical" evidence="1">
    <location>
        <begin position="51"/>
        <end position="67"/>
    </location>
</feature>
<keyword evidence="1" id="KW-0812">Transmembrane</keyword>
<evidence type="ECO:0000256" key="1">
    <source>
        <dbReference type="SAM" id="Phobius"/>
    </source>
</evidence>